<keyword evidence="3" id="KW-1185">Reference proteome</keyword>
<dbReference type="EMBL" id="JBHTEE010000001">
    <property type="protein sequence ID" value="MFC7606218.1"/>
    <property type="molecule type" value="Genomic_DNA"/>
</dbReference>
<gene>
    <name evidence="2" type="ORF">ACFQVD_39570</name>
</gene>
<name>A0ABW2TC06_9ACTN</name>
<dbReference type="Proteomes" id="UP001596514">
    <property type="component" value="Unassembled WGS sequence"/>
</dbReference>
<sequence>MISVDTPFRHEPVEEIGALHKPALRFTGWHLWYGKATGRYWALSPAWCREHIGLIEADTPAELAAQIQNIENYRPGTDAPVPSDESAGGDRDGSTTPGRTRRRAR</sequence>
<reference evidence="3" key="1">
    <citation type="journal article" date="2019" name="Int. J. Syst. Evol. Microbiol.">
        <title>The Global Catalogue of Microorganisms (GCM) 10K type strain sequencing project: providing services to taxonomists for standard genome sequencing and annotation.</title>
        <authorList>
            <consortium name="The Broad Institute Genomics Platform"/>
            <consortium name="The Broad Institute Genome Sequencing Center for Infectious Disease"/>
            <person name="Wu L."/>
            <person name="Ma J."/>
        </authorList>
    </citation>
    <scope>NUCLEOTIDE SEQUENCE [LARGE SCALE GENOMIC DNA]</scope>
    <source>
        <strain evidence="3">JCM 10083</strain>
    </source>
</reference>
<organism evidence="2 3">
    <name type="scientific">Streptosporangium amethystogenes subsp. fukuiense</name>
    <dbReference type="NCBI Taxonomy" id="698418"/>
    <lineage>
        <taxon>Bacteria</taxon>
        <taxon>Bacillati</taxon>
        <taxon>Actinomycetota</taxon>
        <taxon>Actinomycetes</taxon>
        <taxon>Streptosporangiales</taxon>
        <taxon>Streptosporangiaceae</taxon>
        <taxon>Streptosporangium</taxon>
    </lineage>
</organism>
<evidence type="ECO:0000313" key="3">
    <source>
        <dbReference type="Proteomes" id="UP001596514"/>
    </source>
</evidence>
<comment type="caution">
    <text evidence="2">The sequence shown here is derived from an EMBL/GenBank/DDBJ whole genome shotgun (WGS) entry which is preliminary data.</text>
</comment>
<evidence type="ECO:0000256" key="1">
    <source>
        <dbReference type="SAM" id="MobiDB-lite"/>
    </source>
</evidence>
<protein>
    <submittedName>
        <fullName evidence="2">Uncharacterized protein</fullName>
    </submittedName>
</protein>
<feature type="region of interest" description="Disordered" evidence="1">
    <location>
        <begin position="71"/>
        <end position="105"/>
    </location>
</feature>
<dbReference type="RefSeq" id="WP_343973068.1">
    <property type="nucleotide sequence ID" value="NZ_BAAAGK010000098.1"/>
</dbReference>
<proteinExistence type="predicted"/>
<accession>A0ABW2TC06</accession>
<evidence type="ECO:0000313" key="2">
    <source>
        <dbReference type="EMBL" id="MFC7606218.1"/>
    </source>
</evidence>